<feature type="transmembrane region" description="Helical" evidence="3">
    <location>
        <begin position="482"/>
        <end position="507"/>
    </location>
</feature>
<keyword evidence="3" id="KW-0472">Membrane</keyword>
<feature type="region of interest" description="Disordered" evidence="2">
    <location>
        <begin position="220"/>
        <end position="243"/>
    </location>
</feature>
<feature type="region of interest" description="Disordered" evidence="2">
    <location>
        <begin position="26"/>
        <end position="52"/>
    </location>
</feature>
<evidence type="ECO:0000313" key="5">
    <source>
        <dbReference type="Proteomes" id="UP000007148"/>
    </source>
</evidence>
<keyword evidence="3" id="KW-0812">Transmembrane</keyword>
<accession>G4TWS0</accession>
<reference evidence="4 5" key="1">
    <citation type="journal article" date="2011" name="PLoS Pathog.">
        <title>Endophytic Life Strategies Decoded by Genome and Transcriptome Analyses of the Mutualistic Root Symbiont Piriformospora indica.</title>
        <authorList>
            <person name="Zuccaro A."/>
            <person name="Lahrmann U."/>
            <person name="Guldener U."/>
            <person name="Langen G."/>
            <person name="Pfiffi S."/>
            <person name="Biedenkopf D."/>
            <person name="Wong P."/>
            <person name="Samans B."/>
            <person name="Grimm C."/>
            <person name="Basiewicz M."/>
            <person name="Murat C."/>
            <person name="Martin F."/>
            <person name="Kogel K.H."/>
        </authorList>
    </citation>
    <scope>NUCLEOTIDE SEQUENCE [LARGE SCALE GENOMIC DNA]</scope>
    <source>
        <strain evidence="4 5">DSM 11827</strain>
    </source>
</reference>
<evidence type="ECO:0000313" key="4">
    <source>
        <dbReference type="EMBL" id="CCA75763.1"/>
    </source>
</evidence>
<evidence type="ECO:0000256" key="2">
    <source>
        <dbReference type="SAM" id="MobiDB-lite"/>
    </source>
</evidence>
<evidence type="ECO:0000256" key="1">
    <source>
        <dbReference type="SAM" id="Coils"/>
    </source>
</evidence>
<keyword evidence="5" id="KW-1185">Reference proteome</keyword>
<protein>
    <submittedName>
        <fullName evidence="4">Uncharacterized protein</fullName>
    </submittedName>
</protein>
<organism evidence="4 5">
    <name type="scientific">Serendipita indica (strain DSM 11827)</name>
    <name type="common">Root endophyte fungus</name>
    <name type="synonym">Piriformospora indica</name>
    <dbReference type="NCBI Taxonomy" id="1109443"/>
    <lineage>
        <taxon>Eukaryota</taxon>
        <taxon>Fungi</taxon>
        <taxon>Dikarya</taxon>
        <taxon>Basidiomycota</taxon>
        <taxon>Agaricomycotina</taxon>
        <taxon>Agaricomycetes</taxon>
        <taxon>Sebacinales</taxon>
        <taxon>Serendipitaceae</taxon>
        <taxon>Serendipita</taxon>
    </lineage>
</organism>
<sequence>MGCLFPTCTRLRPPGHHNMVTTRRNTYFEPSPRSPKHAAASIDDSRREVSGSVLSGAREIEQRIKKYHEKLAQRRARALENEKKLRSNLRTTWTAYLRDTRPTRRKFGPKEPALPPSVVQARRPPRPIALPAISSSRRRPLARSEAERENQEQRGSQRRTRYIPSHRQPPLVALPPSLPTIEDLDILTLPDLNQKQPLSKALSQLRWSIDLSGSRIRFPIRNETARSPTSLPGPLDQSRPPAEYDDDLIRETIRVGYRFQDAPLQVPSNWTPICQVPLDKFTAGTIISEPNRRGYAWSDLEDQDTPQAKNRSLWDNYSVESTEADRDTDISTDLSLQLTRAEEVSLHYHPSETKKLEAIHDWQLGRERDTQRHTGAFHYNDSSRNTDCRFSNAGSRLLLFRTMDMRDRSEVHLRSYIARVISDVWSTDVLPTYRSLPLPRWPLKPEILLPLTVDIACIPTSQALPWHSSFAPVLMAAHGGQIASLIAAETLAVSFHTAMILFILYYLDTRKAASDKLPSWMVLYGVIFDHNGFQVQRYYPVYVQVEDDRSEGWGAASYPASTIPSSVFEAQSRTRSQAAATLLRISSHARFVMSQLAAWDGYSRILGCRLPAPLEEDASKR</sequence>
<feature type="coiled-coil region" evidence="1">
    <location>
        <begin position="57"/>
        <end position="88"/>
    </location>
</feature>
<dbReference type="Proteomes" id="UP000007148">
    <property type="component" value="Unassembled WGS sequence"/>
</dbReference>
<evidence type="ECO:0000256" key="3">
    <source>
        <dbReference type="SAM" id="Phobius"/>
    </source>
</evidence>
<proteinExistence type="predicted"/>
<dbReference type="EMBL" id="CAFZ01000516">
    <property type="protein sequence ID" value="CCA75763.1"/>
    <property type="molecule type" value="Genomic_DNA"/>
</dbReference>
<gene>
    <name evidence="4" type="ORF">PIIN_09753</name>
</gene>
<comment type="caution">
    <text evidence="4">The sequence shown here is derived from an EMBL/GenBank/DDBJ whole genome shotgun (WGS) entry which is preliminary data.</text>
</comment>
<keyword evidence="3" id="KW-1133">Transmembrane helix</keyword>
<feature type="compositionally biased region" description="Basic and acidic residues" evidence="2">
    <location>
        <begin position="142"/>
        <end position="152"/>
    </location>
</feature>
<name>G4TWS0_SERID</name>
<dbReference type="InParanoid" id="G4TWS0"/>
<dbReference type="HOGENOM" id="CLU_440120_0_0_1"/>
<keyword evidence="1" id="KW-0175">Coiled coil</keyword>
<dbReference type="AlphaFoldDB" id="G4TWS0"/>
<feature type="region of interest" description="Disordered" evidence="2">
    <location>
        <begin position="100"/>
        <end position="176"/>
    </location>
</feature>